<sequence>MAIENKSTHASCSKCGAIYTLKSVPAHYPDRQTLTCRRCQAVVFTASSIESYWIEPRVEDLDR</sequence>
<dbReference type="AlphaFoldDB" id="A0A5K7XM81"/>
<accession>A0A5K7XM81</accession>
<dbReference type="KEGG" id="lpav:PLANPX_5295"/>
<organism evidence="1 2">
    <name type="scientific">Lacipirellula parvula</name>
    <dbReference type="NCBI Taxonomy" id="2650471"/>
    <lineage>
        <taxon>Bacteria</taxon>
        <taxon>Pseudomonadati</taxon>
        <taxon>Planctomycetota</taxon>
        <taxon>Planctomycetia</taxon>
        <taxon>Pirellulales</taxon>
        <taxon>Lacipirellulaceae</taxon>
        <taxon>Lacipirellula</taxon>
    </lineage>
</organism>
<keyword evidence="2" id="KW-1185">Reference proteome</keyword>
<dbReference type="EMBL" id="AP021861">
    <property type="protein sequence ID" value="BBO35683.1"/>
    <property type="molecule type" value="Genomic_DNA"/>
</dbReference>
<gene>
    <name evidence="1" type="ORF">PLANPX_5295</name>
</gene>
<dbReference type="Proteomes" id="UP000326837">
    <property type="component" value="Chromosome"/>
</dbReference>
<evidence type="ECO:0000313" key="1">
    <source>
        <dbReference type="EMBL" id="BBO35683.1"/>
    </source>
</evidence>
<name>A0A5K7XM81_9BACT</name>
<proteinExistence type="predicted"/>
<evidence type="ECO:0000313" key="2">
    <source>
        <dbReference type="Proteomes" id="UP000326837"/>
    </source>
</evidence>
<protein>
    <submittedName>
        <fullName evidence="1">Uncharacterized protein</fullName>
    </submittedName>
</protein>
<reference evidence="2" key="1">
    <citation type="submission" date="2019-10" db="EMBL/GenBank/DDBJ databases">
        <title>Lacipirellula parvula gen. nov., sp. nov., representing a lineage of planctomycetes widespread in freshwater anoxic habitats, and description of the family Lacipirellulaceae.</title>
        <authorList>
            <person name="Dedysh S.N."/>
            <person name="Kulichevskaya I.S."/>
            <person name="Beletsky A.V."/>
            <person name="Rakitin A.L."/>
            <person name="Mardanov A.V."/>
            <person name="Ivanova A.A."/>
            <person name="Saltykova V.X."/>
            <person name="Rijpstra W.I.C."/>
            <person name="Sinninghe Damste J.S."/>
            <person name="Ravin N.V."/>
        </authorList>
    </citation>
    <scope>NUCLEOTIDE SEQUENCE [LARGE SCALE GENOMIC DNA]</scope>
    <source>
        <strain evidence="2">PX69</strain>
    </source>
</reference>